<dbReference type="Gene3D" id="3.90.220.20">
    <property type="entry name" value="DNA methylase specificity domains"/>
    <property type="match status" value="2"/>
</dbReference>
<dbReference type="PANTHER" id="PTHR30408">
    <property type="entry name" value="TYPE-1 RESTRICTION ENZYME ECOKI SPECIFICITY PROTEIN"/>
    <property type="match status" value="1"/>
</dbReference>
<keyword evidence="3" id="KW-0238">DNA-binding</keyword>
<name>A0A8B6QK52_LACLC</name>
<dbReference type="PANTHER" id="PTHR30408:SF12">
    <property type="entry name" value="TYPE I RESTRICTION ENZYME MJAVIII SPECIFICITY SUBUNIT"/>
    <property type="match status" value="1"/>
</dbReference>
<organism evidence="5 6">
    <name type="scientific">Lactococcus lactis subsp. cremoris</name>
    <name type="common">Streptococcus cremoris</name>
    <dbReference type="NCBI Taxonomy" id="1359"/>
    <lineage>
        <taxon>Bacteria</taxon>
        <taxon>Bacillati</taxon>
        <taxon>Bacillota</taxon>
        <taxon>Bacilli</taxon>
        <taxon>Lactobacillales</taxon>
        <taxon>Streptococcaceae</taxon>
        <taxon>Lactococcus</taxon>
    </lineage>
</organism>
<comment type="similarity">
    <text evidence="1">Belongs to the type-I restriction system S methylase family.</text>
</comment>
<dbReference type="GO" id="GO:0003677">
    <property type="term" value="F:DNA binding"/>
    <property type="evidence" value="ECO:0007669"/>
    <property type="project" value="UniProtKB-KW"/>
</dbReference>
<sequence>MGHILRRVTTKATMMTNLVAKDFLKAKIYVPSIDEQKRIGLFLKQIDSIITLRHQEIEQLKESKKTLLSKMFPKEGAVRPEIRFAGFTDPWELRKLTNITSSYSGLTYSPTDTQDTGIFVLRSSNVKNDQLIDADNVYVNPDIVNSINVKVGDVIIVVRNGSRALIGKHAIVNEEMTDTVIGAFMSAFRGENGNYINALLSTDNFQKEVHKSLGATINQITGKDFSMMIFPTPKFGEQQKIGAFFKQLDYTIALHQKELENLKALKKTLLNLMFV</sequence>
<evidence type="ECO:0000313" key="6">
    <source>
        <dbReference type="Proteomes" id="UP000663552"/>
    </source>
</evidence>
<dbReference type="SUPFAM" id="SSF116734">
    <property type="entry name" value="DNA methylase specificity domain"/>
    <property type="match status" value="2"/>
</dbReference>
<protein>
    <submittedName>
        <fullName evidence="5">Specificity determinant HsdS</fullName>
    </submittedName>
</protein>
<feature type="domain" description="Type I restriction modification DNA specificity" evidence="4">
    <location>
        <begin position="90"/>
        <end position="263"/>
    </location>
</feature>
<dbReference type="RefSeq" id="WP_134794175.1">
    <property type="nucleotide sequence ID" value="NZ_CP158368.1"/>
</dbReference>
<dbReference type="CDD" id="cd17265">
    <property type="entry name" value="RMtype1_S_Eco4255III-TRD2-CR2_like"/>
    <property type="match status" value="1"/>
</dbReference>
<feature type="domain" description="Type I restriction modification DNA specificity" evidence="4">
    <location>
        <begin position="11"/>
        <end position="61"/>
    </location>
</feature>
<dbReference type="Pfam" id="PF01420">
    <property type="entry name" value="Methylase_S"/>
    <property type="match status" value="2"/>
</dbReference>
<keyword evidence="2" id="KW-0680">Restriction system</keyword>
<accession>A0A8B6QK52</accession>
<dbReference type="Proteomes" id="UP000663552">
    <property type="component" value="Chromosome"/>
</dbReference>
<dbReference type="GO" id="GO:0009307">
    <property type="term" value="P:DNA restriction-modification system"/>
    <property type="evidence" value="ECO:0007669"/>
    <property type="project" value="UniProtKB-KW"/>
</dbReference>
<dbReference type="AlphaFoldDB" id="A0A8B6QK52"/>
<gene>
    <name evidence="5" type="ORF">LL1196_1491</name>
</gene>
<dbReference type="RefSeq" id="WP_021212259.1">
    <property type="nucleotide sequence ID" value="NZ_JAZHKF010000012.1"/>
</dbReference>
<proteinExistence type="inferred from homology"/>
<evidence type="ECO:0000256" key="1">
    <source>
        <dbReference type="ARBA" id="ARBA00010923"/>
    </source>
</evidence>
<evidence type="ECO:0000256" key="2">
    <source>
        <dbReference type="ARBA" id="ARBA00022747"/>
    </source>
</evidence>
<dbReference type="EMBL" id="CP032148">
    <property type="protein sequence ID" value="QSD63114.1"/>
    <property type="molecule type" value="Genomic_DNA"/>
</dbReference>
<dbReference type="InterPro" id="IPR052021">
    <property type="entry name" value="Type-I_RS_S_subunit"/>
</dbReference>
<evidence type="ECO:0000256" key="3">
    <source>
        <dbReference type="ARBA" id="ARBA00023125"/>
    </source>
</evidence>
<dbReference type="InterPro" id="IPR044946">
    <property type="entry name" value="Restrct_endonuc_typeI_TRD_sf"/>
</dbReference>
<dbReference type="REBASE" id="172672">
    <property type="entry name" value="S.Lcr1196ORFHP"/>
</dbReference>
<reference evidence="5" key="1">
    <citation type="journal article" date="2020" name="Mol. Microbiol.">
        <title>The CWPS Rubik's cube: Linking diversity of cell wall polysaccharide structures with the encoded biosynthetic machinery of selected Lactococcus lactis strains.</title>
        <authorList>
            <person name="Mahony J."/>
            <person name="Frantzen C."/>
            <person name="Vinogradov E."/>
            <person name="Sadovskaya I."/>
            <person name="Theodorou I."/>
            <person name="Kelleher P."/>
            <person name="Chapot-Chartier M.P."/>
            <person name="Cambillau C."/>
            <person name="Holo H."/>
            <person name="van Sinderen D."/>
        </authorList>
    </citation>
    <scope>NUCLEOTIDE SEQUENCE</scope>
    <source>
        <strain evidence="5">1196</strain>
    </source>
</reference>
<evidence type="ECO:0000259" key="4">
    <source>
        <dbReference type="Pfam" id="PF01420"/>
    </source>
</evidence>
<dbReference type="InterPro" id="IPR000055">
    <property type="entry name" value="Restrct_endonuc_typeI_TRD"/>
</dbReference>
<evidence type="ECO:0000313" key="5">
    <source>
        <dbReference type="EMBL" id="QSD63114.1"/>
    </source>
</evidence>